<dbReference type="Pfam" id="PF13302">
    <property type="entry name" value="Acetyltransf_3"/>
    <property type="match status" value="1"/>
</dbReference>
<proteinExistence type="predicted"/>
<organism evidence="2 3">
    <name type="scientific">Aminithiophilus ramosus</name>
    <dbReference type="NCBI Taxonomy" id="3029084"/>
    <lineage>
        <taxon>Bacteria</taxon>
        <taxon>Thermotogati</taxon>
        <taxon>Synergistota</taxon>
        <taxon>Synergistia</taxon>
        <taxon>Synergistales</taxon>
        <taxon>Aminithiophilaceae</taxon>
        <taxon>Aminithiophilus</taxon>
    </lineage>
</organism>
<dbReference type="InterPro" id="IPR016181">
    <property type="entry name" value="Acyl_CoA_acyltransferase"/>
</dbReference>
<evidence type="ECO:0000259" key="1">
    <source>
        <dbReference type="Pfam" id="PF13302"/>
    </source>
</evidence>
<dbReference type="PANTHER" id="PTHR43441">
    <property type="entry name" value="RIBOSOMAL-PROTEIN-SERINE ACETYLTRANSFERASE"/>
    <property type="match status" value="1"/>
</dbReference>
<protein>
    <submittedName>
        <fullName evidence="2">GNAT family N-acetyltransferase</fullName>
    </submittedName>
</protein>
<dbReference type="GO" id="GO:1990189">
    <property type="term" value="F:protein N-terminal-serine acetyltransferase activity"/>
    <property type="evidence" value="ECO:0007669"/>
    <property type="project" value="TreeGrafter"/>
</dbReference>
<dbReference type="SUPFAM" id="SSF55729">
    <property type="entry name" value="Acyl-CoA N-acyltransferases (Nat)"/>
    <property type="match status" value="1"/>
</dbReference>
<evidence type="ECO:0000313" key="3">
    <source>
        <dbReference type="Proteomes" id="UP000671879"/>
    </source>
</evidence>
<dbReference type="GO" id="GO:0008999">
    <property type="term" value="F:protein-N-terminal-alanine acetyltransferase activity"/>
    <property type="evidence" value="ECO:0007669"/>
    <property type="project" value="TreeGrafter"/>
</dbReference>
<sequence>MERQRSLEGVFPEISTARLDMKALDPGQARRLNEIWTDPRVIEYMVLDPFTEMEQTCEMIETLRGLHGAGLGIRWAVCLRDGGTVLGTCGFHNWRREHHRAEIGYELDSLYWRQGFMGEAVSAALEHGFETMDLNRVEAFVTVGNRLSWGFLKKMGFTLEGTLRAYEWARGRHQDQWVFSLLREEWRREKTRP</sequence>
<feature type="domain" description="N-acetyltransferase" evidence="1">
    <location>
        <begin position="18"/>
        <end position="158"/>
    </location>
</feature>
<dbReference type="Proteomes" id="UP000671879">
    <property type="component" value="Chromosome"/>
</dbReference>
<dbReference type="EMBL" id="CP072943">
    <property type="protein sequence ID" value="QTX33403.1"/>
    <property type="molecule type" value="Genomic_DNA"/>
</dbReference>
<dbReference type="RefSeq" id="WP_274374689.1">
    <property type="nucleotide sequence ID" value="NZ_CP072943.1"/>
</dbReference>
<dbReference type="AlphaFoldDB" id="A0A9Q7AQJ9"/>
<dbReference type="InterPro" id="IPR051908">
    <property type="entry name" value="Ribosomal_N-acetyltransferase"/>
</dbReference>
<accession>A0A9Q7AQJ9</accession>
<evidence type="ECO:0000313" key="2">
    <source>
        <dbReference type="EMBL" id="QTX33403.1"/>
    </source>
</evidence>
<dbReference type="KEGG" id="aram:KAR29_05900"/>
<dbReference type="Gene3D" id="3.40.630.30">
    <property type="match status" value="1"/>
</dbReference>
<dbReference type="GO" id="GO:0005737">
    <property type="term" value="C:cytoplasm"/>
    <property type="evidence" value="ECO:0007669"/>
    <property type="project" value="TreeGrafter"/>
</dbReference>
<dbReference type="PANTHER" id="PTHR43441:SF11">
    <property type="entry name" value="RIBOSOMAL-PROTEIN-SERINE ACETYLTRANSFERASE"/>
    <property type="match status" value="1"/>
</dbReference>
<gene>
    <name evidence="2" type="ORF">KAR29_05900</name>
</gene>
<dbReference type="InterPro" id="IPR000182">
    <property type="entry name" value="GNAT_dom"/>
</dbReference>
<name>A0A9Q7AQJ9_9BACT</name>
<keyword evidence="3" id="KW-1185">Reference proteome</keyword>
<reference evidence="3" key="1">
    <citation type="submission" date="2021-04" db="EMBL/GenBank/DDBJ databases">
        <title>A novel Synergistetes isolate from a pyrite-forming mixed culture.</title>
        <authorList>
            <person name="Bunk B."/>
            <person name="Sproer C."/>
            <person name="Spring S."/>
            <person name="Pester M."/>
        </authorList>
    </citation>
    <scope>NUCLEOTIDE SEQUENCE [LARGE SCALE GENOMIC DNA]</scope>
    <source>
        <strain evidence="3">J.5.4.2-T.3.5.2</strain>
    </source>
</reference>